<reference evidence="1 2" key="1">
    <citation type="submission" date="2020-05" db="EMBL/GenBank/DDBJ databases">
        <title>Horizontal transmission and recombination maintain forever young bacterial symbiont genomes.</title>
        <authorList>
            <person name="Russell S.L."/>
            <person name="Pepper-Tunick E."/>
            <person name="Svedberg J."/>
            <person name="Byrne A."/>
            <person name="Ruelas Castillo J."/>
            <person name="Vollmers C."/>
            <person name="Beinart R.A."/>
            <person name="Corbett-Detig R."/>
        </authorList>
    </citation>
    <scope>NUCLEOTIDE SEQUENCE [LARGE SCALE GENOMIC DNA]</scope>
    <source>
        <strain evidence="1">Santa_Monica_outfall</strain>
    </source>
</reference>
<dbReference type="AlphaFoldDB" id="A0A6N0HX45"/>
<dbReference type="KEGG" id="rev:HUE57_12015"/>
<accession>A0A6N0HX45</accession>
<dbReference type="Proteomes" id="UP000509658">
    <property type="component" value="Chromosome"/>
</dbReference>
<proteinExistence type="predicted"/>
<sequence length="77" mass="8799">MFSQFLLSELPVLCYIYYLSGDQIVDIYPGEQPSLFWKIESGQYADELPQLSALTRDHAGLIYIDFRIMQNNCSSAA</sequence>
<dbReference type="EMBL" id="CP054491">
    <property type="protein sequence ID" value="QKQ26924.1"/>
    <property type="molecule type" value="Genomic_DNA"/>
</dbReference>
<dbReference type="RefSeq" id="WP_174673266.1">
    <property type="nucleotide sequence ID" value="NZ_CP054491.1"/>
</dbReference>
<evidence type="ECO:0000313" key="2">
    <source>
        <dbReference type="Proteomes" id="UP000509658"/>
    </source>
</evidence>
<name>A0A6N0HX45_9GAMM</name>
<protein>
    <submittedName>
        <fullName evidence="1">Uncharacterized protein</fullName>
    </submittedName>
</protein>
<organism evidence="1 2">
    <name type="scientific">Candidatus Reidiella endopervernicosa</name>
    <dbReference type="NCBI Taxonomy" id="2738883"/>
    <lineage>
        <taxon>Bacteria</taxon>
        <taxon>Pseudomonadati</taxon>
        <taxon>Pseudomonadota</taxon>
        <taxon>Gammaproteobacteria</taxon>
        <taxon>Candidatus Reidiella</taxon>
    </lineage>
</organism>
<gene>
    <name evidence="1" type="ORF">HUE57_12015</name>
</gene>
<keyword evidence="2" id="KW-1185">Reference proteome</keyword>
<evidence type="ECO:0000313" key="1">
    <source>
        <dbReference type="EMBL" id="QKQ26924.1"/>
    </source>
</evidence>